<keyword evidence="2 7" id="KW-0812">Transmembrane</keyword>
<feature type="transmembrane region" description="Helical" evidence="7">
    <location>
        <begin position="286"/>
        <end position="305"/>
    </location>
</feature>
<reference evidence="9 10" key="1">
    <citation type="submission" date="2019-06" db="EMBL/GenBank/DDBJ databases">
        <title>Genomic Encyclopedia of Type Strains, Phase IV (KMG-V): Genome sequencing to study the core and pangenomes of soil and plant-associated prokaryotes.</title>
        <authorList>
            <person name="Whitman W."/>
        </authorList>
    </citation>
    <scope>NUCLEOTIDE SEQUENCE [LARGE SCALE GENOMIC DNA]</scope>
    <source>
        <strain evidence="9 10">BR 11865</strain>
    </source>
</reference>
<sequence>MAPADSQGIETTVPAAPSSGLWHRLMSSQAAGTISLAIGLLSIGAVLCLRYPAWLTTPELRPHYDMDLLRLILALSMGVGVFLGLGACVLNRRRRAGVIGISGVVLALLLGGPYVPYEDFDQARTWVGLDWLVLDLFFTGSAFILLERLLPRVAPGQPVLREGWRLDLSYFTVNHLLIGAFLLTSNHFAHDVFGWAVNGWLQAQVAALPGFVRFLLVILAADAVEYASHRAYHEIPWLWRLHAVHHSPQHMDWLSGSRLHVLEVLITRSLILVPIFLLGFPQDTVFAYLIFVSIQAVLIHSNIAMDLGWLRYVIVTPQFHHWHHASDVEALDRNYCAHTPFWDLVFRTYHQPKDRWPEKYGTVKPIPGGFVQQFLYPFSGPVELLTGKREG</sequence>
<dbReference type="PANTHER" id="PTHR21624">
    <property type="entry name" value="STEROL DESATURASE-RELATED PROTEIN"/>
    <property type="match status" value="1"/>
</dbReference>
<evidence type="ECO:0000313" key="9">
    <source>
        <dbReference type="EMBL" id="TWB14101.1"/>
    </source>
</evidence>
<evidence type="ECO:0000256" key="5">
    <source>
        <dbReference type="ARBA" id="ARBA00023098"/>
    </source>
</evidence>
<dbReference type="GO" id="GO:0050479">
    <property type="term" value="F:glyceryl-ether monooxygenase activity"/>
    <property type="evidence" value="ECO:0007669"/>
    <property type="project" value="TreeGrafter"/>
</dbReference>
<dbReference type="Proteomes" id="UP000316545">
    <property type="component" value="Unassembled WGS sequence"/>
</dbReference>
<dbReference type="GO" id="GO:0008610">
    <property type="term" value="P:lipid biosynthetic process"/>
    <property type="evidence" value="ECO:0007669"/>
    <property type="project" value="InterPro"/>
</dbReference>
<dbReference type="GO" id="GO:0016020">
    <property type="term" value="C:membrane"/>
    <property type="evidence" value="ECO:0007669"/>
    <property type="project" value="GOC"/>
</dbReference>
<dbReference type="AlphaFoldDB" id="A0A560EXK2"/>
<evidence type="ECO:0000256" key="1">
    <source>
        <dbReference type="ARBA" id="ARBA00004127"/>
    </source>
</evidence>
<feature type="domain" description="Fatty acid hydroxylase" evidence="8">
    <location>
        <begin position="214"/>
        <end position="348"/>
    </location>
</feature>
<feature type="transmembrane region" description="Helical" evidence="7">
    <location>
        <begin position="129"/>
        <end position="147"/>
    </location>
</feature>
<organism evidence="9 10">
    <name type="scientific">Nitrospirillum amazonense</name>
    <dbReference type="NCBI Taxonomy" id="28077"/>
    <lineage>
        <taxon>Bacteria</taxon>
        <taxon>Pseudomonadati</taxon>
        <taxon>Pseudomonadota</taxon>
        <taxon>Alphaproteobacteria</taxon>
        <taxon>Rhodospirillales</taxon>
        <taxon>Azospirillaceae</taxon>
        <taxon>Nitrospirillum</taxon>
    </lineage>
</organism>
<dbReference type="GO" id="GO:0006643">
    <property type="term" value="P:membrane lipid metabolic process"/>
    <property type="evidence" value="ECO:0007669"/>
    <property type="project" value="TreeGrafter"/>
</dbReference>
<dbReference type="InterPro" id="IPR006694">
    <property type="entry name" value="Fatty_acid_hydroxylase"/>
</dbReference>
<dbReference type="InterPro" id="IPR051689">
    <property type="entry name" value="Sterol_desaturase/TMEM195"/>
</dbReference>
<feature type="transmembrane region" description="Helical" evidence="7">
    <location>
        <begin position="30"/>
        <end position="53"/>
    </location>
</feature>
<dbReference type="EMBL" id="VITO01000033">
    <property type="protein sequence ID" value="TWB14101.1"/>
    <property type="molecule type" value="Genomic_DNA"/>
</dbReference>
<comment type="caution">
    <text evidence="9">The sequence shown here is derived from an EMBL/GenBank/DDBJ whole genome shotgun (WGS) entry which is preliminary data.</text>
</comment>
<feature type="transmembrane region" description="Helical" evidence="7">
    <location>
        <begin position="259"/>
        <end position="280"/>
    </location>
</feature>
<evidence type="ECO:0000256" key="7">
    <source>
        <dbReference type="SAM" id="Phobius"/>
    </source>
</evidence>
<keyword evidence="3 7" id="KW-1133">Transmembrane helix</keyword>
<keyword evidence="5" id="KW-0443">Lipid metabolism</keyword>
<evidence type="ECO:0000259" key="8">
    <source>
        <dbReference type="Pfam" id="PF04116"/>
    </source>
</evidence>
<evidence type="ECO:0000256" key="4">
    <source>
        <dbReference type="ARBA" id="ARBA00023002"/>
    </source>
</evidence>
<evidence type="ECO:0000313" key="10">
    <source>
        <dbReference type="Proteomes" id="UP000316545"/>
    </source>
</evidence>
<feature type="transmembrane region" description="Helical" evidence="7">
    <location>
        <begin position="201"/>
        <end position="221"/>
    </location>
</feature>
<name>A0A560EXK2_9PROT</name>
<feature type="transmembrane region" description="Helical" evidence="7">
    <location>
        <begin position="168"/>
        <end position="189"/>
    </location>
</feature>
<keyword evidence="10" id="KW-1185">Reference proteome</keyword>
<dbReference type="PANTHER" id="PTHR21624:SF1">
    <property type="entry name" value="ALKYLGLYCEROL MONOOXYGENASE"/>
    <property type="match status" value="1"/>
</dbReference>
<keyword evidence="6 7" id="KW-0472">Membrane</keyword>
<protein>
    <submittedName>
        <fullName evidence="9">Sterol desaturase/sphingolipid hydroxylase (Fatty acid hydroxylase superfamily)</fullName>
    </submittedName>
</protein>
<evidence type="ECO:0000256" key="3">
    <source>
        <dbReference type="ARBA" id="ARBA00022989"/>
    </source>
</evidence>
<feature type="transmembrane region" description="Helical" evidence="7">
    <location>
        <begin position="68"/>
        <end position="90"/>
    </location>
</feature>
<accession>A0A560EXK2</accession>
<comment type="subcellular location">
    <subcellularLocation>
        <location evidence="1">Endomembrane system</location>
        <topology evidence="1">Multi-pass membrane protein</topology>
    </subcellularLocation>
</comment>
<gene>
    <name evidence="9" type="ORF">FBZ88_13327</name>
</gene>
<feature type="transmembrane region" description="Helical" evidence="7">
    <location>
        <begin position="97"/>
        <end position="117"/>
    </location>
</feature>
<dbReference type="Pfam" id="PF04116">
    <property type="entry name" value="FA_hydroxylase"/>
    <property type="match status" value="1"/>
</dbReference>
<evidence type="ECO:0000256" key="6">
    <source>
        <dbReference type="ARBA" id="ARBA00023136"/>
    </source>
</evidence>
<dbReference type="GO" id="GO:0012505">
    <property type="term" value="C:endomembrane system"/>
    <property type="evidence" value="ECO:0007669"/>
    <property type="project" value="UniProtKB-SubCell"/>
</dbReference>
<keyword evidence="4" id="KW-0560">Oxidoreductase</keyword>
<evidence type="ECO:0000256" key="2">
    <source>
        <dbReference type="ARBA" id="ARBA00022692"/>
    </source>
</evidence>
<proteinExistence type="predicted"/>
<dbReference type="GO" id="GO:0005506">
    <property type="term" value="F:iron ion binding"/>
    <property type="evidence" value="ECO:0007669"/>
    <property type="project" value="InterPro"/>
</dbReference>